<reference evidence="3 4" key="1">
    <citation type="submission" date="2019-02" db="EMBL/GenBank/DDBJ databases">
        <title>Deep-cultivation of Planctomycetes and their phenomic and genomic characterization uncovers novel biology.</title>
        <authorList>
            <person name="Wiegand S."/>
            <person name="Jogler M."/>
            <person name="Boedeker C."/>
            <person name="Pinto D."/>
            <person name="Vollmers J."/>
            <person name="Rivas-Marin E."/>
            <person name="Kohn T."/>
            <person name="Peeters S.H."/>
            <person name="Heuer A."/>
            <person name="Rast P."/>
            <person name="Oberbeckmann S."/>
            <person name="Bunk B."/>
            <person name="Jeske O."/>
            <person name="Meyerdierks A."/>
            <person name="Storesund J.E."/>
            <person name="Kallscheuer N."/>
            <person name="Luecker S."/>
            <person name="Lage O.M."/>
            <person name="Pohl T."/>
            <person name="Merkel B.J."/>
            <person name="Hornburger P."/>
            <person name="Mueller R.-W."/>
            <person name="Bruemmer F."/>
            <person name="Labrenz M."/>
            <person name="Spormann A.M."/>
            <person name="Op den Camp H."/>
            <person name="Overmann J."/>
            <person name="Amann R."/>
            <person name="Jetten M.S.M."/>
            <person name="Mascher T."/>
            <person name="Medema M.H."/>
            <person name="Devos D.P."/>
            <person name="Kaster A.-K."/>
            <person name="Ovreas L."/>
            <person name="Rohde M."/>
            <person name="Galperin M.Y."/>
            <person name="Jogler C."/>
        </authorList>
    </citation>
    <scope>NUCLEOTIDE SEQUENCE [LARGE SCALE GENOMIC DNA]</scope>
    <source>
        <strain evidence="3 4">K23_9</strain>
    </source>
</reference>
<evidence type="ECO:0000313" key="4">
    <source>
        <dbReference type="Proteomes" id="UP000319817"/>
    </source>
</evidence>
<dbReference type="RefSeq" id="WP_145417577.1">
    <property type="nucleotide sequence ID" value="NZ_CP036526.1"/>
</dbReference>
<dbReference type="InterPro" id="IPR009010">
    <property type="entry name" value="Asp_de-COase-like_dom_sf"/>
</dbReference>
<dbReference type="EMBL" id="CP036526">
    <property type="protein sequence ID" value="QDT10036.1"/>
    <property type="molecule type" value="Genomic_DNA"/>
</dbReference>
<feature type="domain" description="Molybdopterin dinucleotide-binding" evidence="2">
    <location>
        <begin position="34"/>
        <end position="96"/>
    </location>
</feature>
<dbReference type="Gene3D" id="2.40.40.20">
    <property type="match status" value="1"/>
</dbReference>
<accession>A0A517NSG9</accession>
<evidence type="ECO:0000259" key="2">
    <source>
        <dbReference type="Pfam" id="PF01568"/>
    </source>
</evidence>
<organism evidence="3 4">
    <name type="scientific">Stieleria marina</name>
    <dbReference type="NCBI Taxonomy" id="1930275"/>
    <lineage>
        <taxon>Bacteria</taxon>
        <taxon>Pseudomonadati</taxon>
        <taxon>Planctomycetota</taxon>
        <taxon>Planctomycetia</taxon>
        <taxon>Pirellulales</taxon>
        <taxon>Pirellulaceae</taxon>
        <taxon>Stieleria</taxon>
    </lineage>
</organism>
<dbReference type="OrthoDB" id="281827at2"/>
<dbReference type="Pfam" id="PF01568">
    <property type="entry name" value="Molydop_binding"/>
    <property type="match status" value="1"/>
</dbReference>
<feature type="region of interest" description="Disordered" evidence="1">
    <location>
        <begin position="90"/>
        <end position="112"/>
    </location>
</feature>
<evidence type="ECO:0000256" key="1">
    <source>
        <dbReference type="SAM" id="MobiDB-lite"/>
    </source>
</evidence>
<protein>
    <submittedName>
        <fullName evidence="3">Molybdopterin dinucleotide binding domain protein</fullName>
    </submittedName>
</protein>
<dbReference type="GO" id="GO:0043546">
    <property type="term" value="F:molybdopterin cofactor binding"/>
    <property type="evidence" value="ECO:0007669"/>
    <property type="project" value="InterPro"/>
</dbReference>
<dbReference type="Proteomes" id="UP000319817">
    <property type="component" value="Chromosome"/>
</dbReference>
<keyword evidence="4" id="KW-1185">Reference proteome</keyword>
<name>A0A517NSG9_9BACT</name>
<sequence>MSSIRLLLNPTRTAKQGVQVNIGKFSDEYIQMTTTLTCHADDMAAIGVSDGDSVRVRTEHGEAQFTCVQGKVPEGMVFVPYGPPTCKLMGGDTDGTGMPTSKGWEVDVEPVQ</sequence>
<gene>
    <name evidence="3" type="ORF">K239x_19890</name>
</gene>
<dbReference type="GO" id="GO:0016491">
    <property type="term" value="F:oxidoreductase activity"/>
    <property type="evidence" value="ECO:0007669"/>
    <property type="project" value="InterPro"/>
</dbReference>
<evidence type="ECO:0000313" key="3">
    <source>
        <dbReference type="EMBL" id="QDT10036.1"/>
    </source>
</evidence>
<dbReference type="InterPro" id="IPR006657">
    <property type="entry name" value="MoPterin_dinucl-bd_dom"/>
</dbReference>
<dbReference type="SUPFAM" id="SSF50692">
    <property type="entry name" value="ADC-like"/>
    <property type="match status" value="1"/>
</dbReference>
<dbReference type="AlphaFoldDB" id="A0A517NSG9"/>
<proteinExistence type="predicted"/>